<dbReference type="SUPFAM" id="SSF52058">
    <property type="entry name" value="L domain-like"/>
    <property type="match status" value="1"/>
</dbReference>
<keyword evidence="5" id="KW-1185">Reference proteome</keyword>
<reference evidence="4" key="1">
    <citation type="submission" date="2021-03" db="EMBL/GenBank/DDBJ databases">
        <title>Chromosome level genome of the anhydrobiotic midge Polypedilum vanderplanki.</title>
        <authorList>
            <person name="Yoshida Y."/>
            <person name="Kikawada T."/>
            <person name="Gusev O."/>
        </authorList>
    </citation>
    <scope>NUCLEOTIDE SEQUENCE</scope>
    <source>
        <strain evidence="4">NIAS01</strain>
        <tissue evidence="4">Whole body or cell culture</tissue>
    </source>
</reference>
<keyword evidence="2" id="KW-0677">Repeat</keyword>
<evidence type="ECO:0000313" key="4">
    <source>
        <dbReference type="EMBL" id="KAG5684356.1"/>
    </source>
</evidence>
<sequence length="213" mass="25163">MKSSSSFAFLLCCVIILKFSSIKSEIIECKFNYHLEYRYDCVVKNIKLSTDDNVDIKKIEGKHWRGKTDDDVEYFEISNVPDLKTFPRVINNFFKNLTQIEIQYTNISEITSEDLKNFSKLKVLFLNFNQIEIIKEDTFKFNPKLEQIYLMYNKIRHIDPRTFSELKNLEILILVGNTCLFEWADNRSNVLQVVKQIEKGFCLFDEFTTTSTP</sequence>
<dbReference type="PANTHER" id="PTHR24366:SF96">
    <property type="entry name" value="LEUCINE RICH REPEAT CONTAINING 53"/>
    <property type="match status" value="1"/>
</dbReference>
<accession>A0A9J6CR43</accession>
<proteinExistence type="predicted"/>
<dbReference type="PANTHER" id="PTHR24366">
    <property type="entry name" value="IG(IMMUNOGLOBULIN) AND LRR(LEUCINE RICH REPEAT) DOMAINS"/>
    <property type="match status" value="1"/>
</dbReference>
<organism evidence="4 5">
    <name type="scientific">Polypedilum vanderplanki</name>
    <name type="common">Sleeping chironomid midge</name>
    <dbReference type="NCBI Taxonomy" id="319348"/>
    <lineage>
        <taxon>Eukaryota</taxon>
        <taxon>Metazoa</taxon>
        <taxon>Ecdysozoa</taxon>
        <taxon>Arthropoda</taxon>
        <taxon>Hexapoda</taxon>
        <taxon>Insecta</taxon>
        <taxon>Pterygota</taxon>
        <taxon>Neoptera</taxon>
        <taxon>Endopterygota</taxon>
        <taxon>Diptera</taxon>
        <taxon>Nematocera</taxon>
        <taxon>Chironomoidea</taxon>
        <taxon>Chironomidae</taxon>
        <taxon>Chironominae</taxon>
        <taxon>Polypedilum</taxon>
        <taxon>Polypedilum</taxon>
    </lineage>
</organism>
<dbReference type="Gene3D" id="3.80.10.10">
    <property type="entry name" value="Ribonuclease Inhibitor"/>
    <property type="match status" value="1"/>
</dbReference>
<dbReference type="EMBL" id="JADBJN010000001">
    <property type="protein sequence ID" value="KAG5684356.1"/>
    <property type="molecule type" value="Genomic_DNA"/>
</dbReference>
<evidence type="ECO:0000256" key="1">
    <source>
        <dbReference type="ARBA" id="ARBA00022614"/>
    </source>
</evidence>
<feature type="signal peptide" evidence="3">
    <location>
        <begin position="1"/>
        <end position="24"/>
    </location>
</feature>
<dbReference type="OrthoDB" id="4691307at2759"/>
<evidence type="ECO:0000256" key="2">
    <source>
        <dbReference type="ARBA" id="ARBA00022737"/>
    </source>
</evidence>
<evidence type="ECO:0000313" key="5">
    <source>
        <dbReference type="Proteomes" id="UP001107558"/>
    </source>
</evidence>
<feature type="chain" id="PRO_5039895403" evidence="3">
    <location>
        <begin position="25"/>
        <end position="213"/>
    </location>
</feature>
<evidence type="ECO:0000256" key="3">
    <source>
        <dbReference type="SAM" id="SignalP"/>
    </source>
</evidence>
<dbReference type="Pfam" id="PF13855">
    <property type="entry name" value="LRR_8"/>
    <property type="match status" value="1"/>
</dbReference>
<keyword evidence="3" id="KW-0732">Signal</keyword>
<dbReference type="InterPro" id="IPR032675">
    <property type="entry name" value="LRR_dom_sf"/>
</dbReference>
<dbReference type="Proteomes" id="UP001107558">
    <property type="component" value="Chromosome 1"/>
</dbReference>
<protein>
    <submittedName>
        <fullName evidence="4">Uncharacterized protein</fullName>
    </submittedName>
</protein>
<name>A0A9J6CR43_POLVA</name>
<dbReference type="InterPro" id="IPR001611">
    <property type="entry name" value="Leu-rich_rpt"/>
</dbReference>
<comment type="caution">
    <text evidence="4">The sequence shown here is derived from an EMBL/GenBank/DDBJ whole genome shotgun (WGS) entry which is preliminary data.</text>
</comment>
<keyword evidence="1" id="KW-0433">Leucine-rich repeat</keyword>
<dbReference type="AlphaFoldDB" id="A0A9J6CR43"/>
<gene>
    <name evidence="4" type="ORF">PVAND_013591</name>
</gene>